<dbReference type="EMBL" id="CP042806">
    <property type="protein sequence ID" value="QEE27323.1"/>
    <property type="molecule type" value="Genomic_DNA"/>
</dbReference>
<dbReference type="Pfam" id="PF05258">
    <property type="entry name" value="DciA"/>
    <property type="match status" value="1"/>
</dbReference>
<accession>A0A5B9E4V1</accession>
<reference evidence="1 2" key="1">
    <citation type="submission" date="2019-08" db="EMBL/GenBank/DDBJ databases">
        <title>Complete genome sequence of Terriglobus albidus strain ORNL.</title>
        <authorList>
            <person name="Podar M."/>
        </authorList>
    </citation>
    <scope>NUCLEOTIDE SEQUENCE [LARGE SCALE GENOMIC DNA]</scope>
    <source>
        <strain evidence="1 2">ORNL</strain>
    </source>
</reference>
<proteinExistence type="predicted"/>
<dbReference type="Proteomes" id="UP000321820">
    <property type="component" value="Chromosome"/>
</dbReference>
<organism evidence="1 2">
    <name type="scientific">Terriglobus albidus</name>
    <dbReference type="NCBI Taxonomy" id="1592106"/>
    <lineage>
        <taxon>Bacteria</taxon>
        <taxon>Pseudomonadati</taxon>
        <taxon>Acidobacteriota</taxon>
        <taxon>Terriglobia</taxon>
        <taxon>Terriglobales</taxon>
        <taxon>Acidobacteriaceae</taxon>
        <taxon>Terriglobus</taxon>
    </lineage>
</organism>
<gene>
    <name evidence="1" type="ORF">FTW19_04430</name>
</gene>
<dbReference type="KEGG" id="talb:FTW19_04430"/>
<dbReference type="RefSeq" id="WP_147646516.1">
    <property type="nucleotide sequence ID" value="NZ_CP042806.1"/>
</dbReference>
<protein>
    <submittedName>
        <fullName evidence="1">DUF721 domain-containing protein</fullName>
    </submittedName>
</protein>
<keyword evidence="2" id="KW-1185">Reference proteome</keyword>
<evidence type="ECO:0000313" key="1">
    <source>
        <dbReference type="EMBL" id="QEE27323.1"/>
    </source>
</evidence>
<dbReference type="OrthoDB" id="122894at2"/>
<dbReference type="InterPro" id="IPR007922">
    <property type="entry name" value="DciA-like"/>
</dbReference>
<sequence length="100" mass="10999">MERMRDVLRNTLGKSLRTLSETDRLAAAWPVVAGSAIASHSQVTAYEEGTVILQVDDPAWRPQLEAMCGRLVGDLKKVAGVSVTGLRFVSGQERPRYTQK</sequence>
<dbReference type="AlphaFoldDB" id="A0A5B9E4V1"/>
<name>A0A5B9E4V1_9BACT</name>
<evidence type="ECO:0000313" key="2">
    <source>
        <dbReference type="Proteomes" id="UP000321820"/>
    </source>
</evidence>